<proteinExistence type="predicted"/>
<sequence>MKQDLGARNDLHSYSSKNLYTWVRTSPHYGMTEGPTYRMKNSAHEVRPHNIVNRNWLCGMTQHDPKIKASLRRNAHMRRPHERVSWVALEQSDDGHGSRIR</sequence>
<comment type="caution">
    <text evidence="1">The sequence shown here is derived from an EMBL/GenBank/DDBJ whole genome shotgun (WGS) entry which is preliminary data.</text>
</comment>
<dbReference type="EMBL" id="JAFNEN010006337">
    <property type="protein sequence ID" value="KAG8156077.1"/>
    <property type="molecule type" value="Genomic_DNA"/>
</dbReference>
<protein>
    <submittedName>
        <fullName evidence="1">Uncharacterized protein</fullName>
    </submittedName>
</protein>
<reference evidence="1 2" key="1">
    <citation type="journal article" date="2022" name="Nat. Ecol. Evol.">
        <title>A masculinizing supergene underlies an exaggerated male reproductive morph in a spider.</title>
        <authorList>
            <person name="Hendrickx F."/>
            <person name="De Corte Z."/>
            <person name="Sonet G."/>
            <person name="Van Belleghem S.M."/>
            <person name="Kostlbacher S."/>
            <person name="Vangestel C."/>
        </authorList>
    </citation>
    <scope>NUCLEOTIDE SEQUENCE [LARGE SCALE GENOMIC DNA]</scope>
    <source>
        <strain evidence="1">W744_W776</strain>
    </source>
</reference>
<evidence type="ECO:0000313" key="2">
    <source>
        <dbReference type="Proteomes" id="UP000827092"/>
    </source>
</evidence>
<dbReference type="Proteomes" id="UP000827092">
    <property type="component" value="Unassembled WGS sequence"/>
</dbReference>
<evidence type="ECO:0000313" key="1">
    <source>
        <dbReference type="EMBL" id="KAG8156077.1"/>
    </source>
</evidence>
<dbReference type="AlphaFoldDB" id="A0AAV6TEF2"/>
<name>A0AAV6TEF2_9ARAC</name>
<accession>A0AAV6TEF2</accession>
<organism evidence="1 2">
    <name type="scientific">Oedothorax gibbosus</name>
    <dbReference type="NCBI Taxonomy" id="931172"/>
    <lineage>
        <taxon>Eukaryota</taxon>
        <taxon>Metazoa</taxon>
        <taxon>Ecdysozoa</taxon>
        <taxon>Arthropoda</taxon>
        <taxon>Chelicerata</taxon>
        <taxon>Arachnida</taxon>
        <taxon>Araneae</taxon>
        <taxon>Araneomorphae</taxon>
        <taxon>Entelegynae</taxon>
        <taxon>Araneoidea</taxon>
        <taxon>Linyphiidae</taxon>
        <taxon>Erigoninae</taxon>
        <taxon>Oedothorax</taxon>
    </lineage>
</organism>
<keyword evidence="2" id="KW-1185">Reference proteome</keyword>
<gene>
    <name evidence="1" type="ORF">JTE90_016403</name>
</gene>